<feature type="chain" id="PRO_5022856698" evidence="1">
    <location>
        <begin position="21"/>
        <end position="317"/>
    </location>
</feature>
<dbReference type="AlphaFoldDB" id="A0A5B8S519"/>
<dbReference type="InterPro" id="IPR050266">
    <property type="entry name" value="AB_hydrolase_sf"/>
</dbReference>
<dbReference type="InterPro" id="IPR029058">
    <property type="entry name" value="AB_hydrolase_fold"/>
</dbReference>
<dbReference type="OrthoDB" id="9804723at2"/>
<evidence type="ECO:0000256" key="1">
    <source>
        <dbReference type="SAM" id="SignalP"/>
    </source>
</evidence>
<dbReference type="GO" id="GO:0016020">
    <property type="term" value="C:membrane"/>
    <property type="evidence" value="ECO:0007669"/>
    <property type="project" value="TreeGrafter"/>
</dbReference>
<reference evidence="3 4" key="1">
    <citation type="journal article" date="2013" name="J. Microbiol. Biotechnol.">
        <title>Novosphingobium ginsenosidimutans sp. nov., with the ability to convert ginsenoside.</title>
        <authorList>
            <person name="Kim J.K."/>
            <person name="He D."/>
            <person name="Liu Q.M."/>
            <person name="Park H.Y."/>
            <person name="Jung M.S."/>
            <person name="Yoon M.H."/>
            <person name="Kim S.C."/>
            <person name="Im W.T."/>
        </authorList>
    </citation>
    <scope>NUCLEOTIDE SEQUENCE [LARGE SCALE GENOMIC DNA]</scope>
    <source>
        <strain evidence="3 4">FW-6</strain>
    </source>
</reference>
<dbReference type="InterPro" id="IPR000073">
    <property type="entry name" value="AB_hydrolase_1"/>
</dbReference>
<dbReference type="GO" id="GO:0016787">
    <property type="term" value="F:hydrolase activity"/>
    <property type="evidence" value="ECO:0007669"/>
    <property type="project" value="UniProtKB-KW"/>
</dbReference>
<dbReference type="KEGG" id="ngf:FRF71_10975"/>
<dbReference type="PANTHER" id="PTHR43798:SF33">
    <property type="entry name" value="HYDROLASE, PUTATIVE (AFU_ORTHOLOGUE AFUA_2G14860)-RELATED"/>
    <property type="match status" value="1"/>
</dbReference>
<gene>
    <name evidence="3" type="ORF">FRF71_10975</name>
</gene>
<proteinExistence type="predicted"/>
<sequence>MLARLILLPLALLLMGNAPAASNWLSLDQLKAKYQDSQSRYATIAGLKVHYKDEGLKRADAPVLLLVHGSSSTLKTWDGMVPLLKAHYRVIRYDVPGLGLSDDVPDSVVAAATPAEIAEGLLTQLGVKKVTVVGVSSGGTLGVFLAAKRPDLVERLVISNAPSDPVDTSHLVPTPEWAAAQARAKANGYQDADFWSQFLSFFAGDGKRIDQATRLHFYDFNRRTPHKNFIAMIAKVGDAPKARAAMAAVKVPTLLIWGGSDALLPTSAGRTLYGYLAGAEPALVYLPDVGHFPPIETPQRFTTVMRAWIEAGVPSKK</sequence>
<dbReference type="EMBL" id="CP042345">
    <property type="protein sequence ID" value="QEA16611.1"/>
    <property type="molecule type" value="Genomic_DNA"/>
</dbReference>
<accession>A0A5B8S519</accession>
<protein>
    <submittedName>
        <fullName evidence="3">Alpha/beta hydrolase</fullName>
    </submittedName>
</protein>
<evidence type="ECO:0000259" key="2">
    <source>
        <dbReference type="Pfam" id="PF00561"/>
    </source>
</evidence>
<evidence type="ECO:0000313" key="4">
    <source>
        <dbReference type="Proteomes" id="UP000321172"/>
    </source>
</evidence>
<evidence type="ECO:0000313" key="3">
    <source>
        <dbReference type="EMBL" id="QEA16611.1"/>
    </source>
</evidence>
<feature type="domain" description="AB hydrolase-1" evidence="2">
    <location>
        <begin position="62"/>
        <end position="296"/>
    </location>
</feature>
<dbReference type="Gene3D" id="3.40.50.1820">
    <property type="entry name" value="alpha/beta hydrolase"/>
    <property type="match status" value="1"/>
</dbReference>
<keyword evidence="4" id="KW-1185">Reference proteome</keyword>
<dbReference type="RefSeq" id="WP_147090690.1">
    <property type="nucleotide sequence ID" value="NZ_BAABJD010000005.1"/>
</dbReference>
<keyword evidence="1" id="KW-0732">Signal</keyword>
<dbReference type="Proteomes" id="UP000321172">
    <property type="component" value="Chromosome"/>
</dbReference>
<dbReference type="PANTHER" id="PTHR43798">
    <property type="entry name" value="MONOACYLGLYCEROL LIPASE"/>
    <property type="match status" value="1"/>
</dbReference>
<dbReference type="SUPFAM" id="SSF53474">
    <property type="entry name" value="alpha/beta-Hydrolases"/>
    <property type="match status" value="1"/>
</dbReference>
<name>A0A5B8S519_9SPHN</name>
<organism evidence="3 4">
    <name type="scientific">Novosphingobium ginsenosidimutans</name>
    <dbReference type="NCBI Taxonomy" id="1176536"/>
    <lineage>
        <taxon>Bacteria</taxon>
        <taxon>Pseudomonadati</taxon>
        <taxon>Pseudomonadota</taxon>
        <taxon>Alphaproteobacteria</taxon>
        <taxon>Sphingomonadales</taxon>
        <taxon>Sphingomonadaceae</taxon>
        <taxon>Novosphingobium</taxon>
    </lineage>
</organism>
<feature type="signal peptide" evidence="1">
    <location>
        <begin position="1"/>
        <end position="20"/>
    </location>
</feature>
<dbReference type="PRINTS" id="PR00111">
    <property type="entry name" value="ABHYDROLASE"/>
</dbReference>
<dbReference type="Pfam" id="PF00561">
    <property type="entry name" value="Abhydrolase_1"/>
    <property type="match status" value="1"/>
</dbReference>
<keyword evidence="3" id="KW-0378">Hydrolase</keyword>